<comment type="caution">
    <text evidence="2">The sequence shown here is derived from an EMBL/GenBank/DDBJ whole genome shotgun (WGS) entry which is preliminary data.</text>
</comment>
<evidence type="ECO:0000313" key="3">
    <source>
        <dbReference type="Proteomes" id="UP000637578"/>
    </source>
</evidence>
<protein>
    <submittedName>
        <fullName evidence="2">MBL fold metallo-hydrolase</fullName>
    </submittedName>
</protein>
<keyword evidence="3" id="KW-1185">Reference proteome</keyword>
<dbReference type="CDD" id="cd16282">
    <property type="entry name" value="metallo-hydrolase-like_MBL-fold"/>
    <property type="match status" value="1"/>
</dbReference>
<dbReference type="SUPFAM" id="SSF56281">
    <property type="entry name" value="Metallo-hydrolase/oxidoreductase"/>
    <property type="match status" value="1"/>
</dbReference>
<evidence type="ECO:0000313" key="2">
    <source>
        <dbReference type="EMBL" id="GGM63840.1"/>
    </source>
</evidence>
<dbReference type="AlphaFoldDB" id="A0A8J3CGG1"/>
<dbReference type="InterPro" id="IPR050855">
    <property type="entry name" value="NDM-1-like"/>
</dbReference>
<organism evidence="2 3">
    <name type="scientific">Longimycelium tulufanense</name>
    <dbReference type="NCBI Taxonomy" id="907463"/>
    <lineage>
        <taxon>Bacteria</taxon>
        <taxon>Bacillati</taxon>
        <taxon>Actinomycetota</taxon>
        <taxon>Actinomycetes</taxon>
        <taxon>Pseudonocardiales</taxon>
        <taxon>Pseudonocardiaceae</taxon>
        <taxon>Longimycelium</taxon>
    </lineage>
</organism>
<name>A0A8J3CGG1_9PSEU</name>
<dbReference type="Pfam" id="PF00753">
    <property type="entry name" value="Lactamase_B"/>
    <property type="match status" value="1"/>
</dbReference>
<dbReference type="InterPro" id="IPR036866">
    <property type="entry name" value="RibonucZ/Hydroxyglut_hydro"/>
</dbReference>
<evidence type="ECO:0000259" key="1">
    <source>
        <dbReference type="SMART" id="SM00849"/>
    </source>
</evidence>
<dbReference type="PANTHER" id="PTHR42951:SF4">
    <property type="entry name" value="ACYL-COENZYME A THIOESTERASE MBLAC2"/>
    <property type="match status" value="1"/>
</dbReference>
<dbReference type="EMBL" id="BMMK01000018">
    <property type="protein sequence ID" value="GGM63840.1"/>
    <property type="molecule type" value="Genomic_DNA"/>
</dbReference>
<dbReference type="InterPro" id="IPR001279">
    <property type="entry name" value="Metallo-B-lactamas"/>
</dbReference>
<gene>
    <name evidence="2" type="ORF">GCM10012275_38010</name>
</gene>
<proteinExistence type="predicted"/>
<sequence>MDTGRWVEVDDRVWVRRCAELDQSLGLVVGEERCLVVDTGTDDVHGAAWAEAVRHLTTLPWSVVVTHAHWDHFFGTSAFQPCAVWAHPRCRRAVETSAEEQRAEWVECYREQGKEVAADRLAAATLVLPNHDVPHQVELDLGGRHVELCHLGRGHTDNDIVVHVPDAKVVFAGDLVEQGAPPSIGPDSVLPEWPSTLDAVIEMRTRLVVPGHGDPVANAFVARQRDELKQLADLVAAVHAGELSMEDALHRSPYPEEYTRPAFPSSV</sequence>
<dbReference type="PANTHER" id="PTHR42951">
    <property type="entry name" value="METALLO-BETA-LACTAMASE DOMAIN-CONTAINING"/>
    <property type="match status" value="1"/>
</dbReference>
<reference evidence="2" key="1">
    <citation type="journal article" date="2014" name="Int. J. Syst. Evol. Microbiol.">
        <title>Complete genome sequence of Corynebacterium casei LMG S-19264T (=DSM 44701T), isolated from a smear-ripened cheese.</title>
        <authorList>
            <consortium name="US DOE Joint Genome Institute (JGI-PGF)"/>
            <person name="Walter F."/>
            <person name="Albersmeier A."/>
            <person name="Kalinowski J."/>
            <person name="Ruckert C."/>
        </authorList>
    </citation>
    <scope>NUCLEOTIDE SEQUENCE</scope>
    <source>
        <strain evidence="2">CGMCC 4.5737</strain>
    </source>
</reference>
<accession>A0A8J3CGG1</accession>
<dbReference type="Gene3D" id="3.60.15.10">
    <property type="entry name" value="Ribonuclease Z/Hydroxyacylglutathione hydrolase-like"/>
    <property type="match status" value="1"/>
</dbReference>
<dbReference type="RefSeq" id="WP_189059530.1">
    <property type="nucleotide sequence ID" value="NZ_BMMK01000018.1"/>
</dbReference>
<dbReference type="SMART" id="SM00849">
    <property type="entry name" value="Lactamase_B"/>
    <property type="match status" value="1"/>
</dbReference>
<reference evidence="2" key="2">
    <citation type="submission" date="2020-09" db="EMBL/GenBank/DDBJ databases">
        <authorList>
            <person name="Sun Q."/>
            <person name="Zhou Y."/>
        </authorList>
    </citation>
    <scope>NUCLEOTIDE SEQUENCE</scope>
    <source>
        <strain evidence="2">CGMCC 4.5737</strain>
    </source>
</reference>
<feature type="domain" description="Metallo-beta-lactamase" evidence="1">
    <location>
        <begin position="22"/>
        <end position="212"/>
    </location>
</feature>
<dbReference type="Proteomes" id="UP000637578">
    <property type="component" value="Unassembled WGS sequence"/>
</dbReference>